<keyword evidence="2" id="KW-0812">Transmembrane</keyword>
<keyword evidence="2" id="KW-1133">Transmembrane helix</keyword>
<accession>A0A917H300</accession>
<protein>
    <submittedName>
        <fullName evidence="3">Uncharacterized protein</fullName>
    </submittedName>
</protein>
<feature type="compositionally biased region" description="Polar residues" evidence="1">
    <location>
        <begin position="12"/>
        <end position="25"/>
    </location>
</feature>
<proteinExistence type="predicted"/>
<keyword evidence="4" id="KW-1185">Reference proteome</keyword>
<feature type="transmembrane region" description="Helical" evidence="2">
    <location>
        <begin position="30"/>
        <end position="50"/>
    </location>
</feature>
<dbReference type="EMBL" id="BMEQ01000023">
    <property type="protein sequence ID" value="GGG66362.1"/>
    <property type="molecule type" value="Genomic_DNA"/>
</dbReference>
<evidence type="ECO:0000256" key="2">
    <source>
        <dbReference type="SAM" id="Phobius"/>
    </source>
</evidence>
<sequence>MSGQGVVEGNVMSATVRPSQQSRRPTGTRAGIILGVLVAVSAFLVSPWVFEPAPEAPTPTGVQLPLFVLLAAIDAVVFGAGVFVAIAGRALIAPVFSTPGRATATHLALTWLLISWWLHDGLHLVVGLHLDQLLVIEYTFHVTLMAAAAVVVWTLARQARDRRPSRPAA</sequence>
<evidence type="ECO:0000313" key="4">
    <source>
        <dbReference type="Proteomes" id="UP000638848"/>
    </source>
</evidence>
<reference evidence="3" key="1">
    <citation type="journal article" date="2014" name="Int. J. Syst. Evol. Microbiol.">
        <title>Complete genome sequence of Corynebacterium casei LMG S-19264T (=DSM 44701T), isolated from a smear-ripened cheese.</title>
        <authorList>
            <consortium name="US DOE Joint Genome Institute (JGI-PGF)"/>
            <person name="Walter F."/>
            <person name="Albersmeier A."/>
            <person name="Kalinowski J."/>
            <person name="Ruckert C."/>
        </authorList>
    </citation>
    <scope>NUCLEOTIDE SEQUENCE</scope>
    <source>
        <strain evidence="3">CGMCC 1.12187</strain>
    </source>
</reference>
<reference evidence="3" key="2">
    <citation type="submission" date="2020-09" db="EMBL/GenBank/DDBJ databases">
        <authorList>
            <person name="Sun Q."/>
            <person name="Zhou Y."/>
        </authorList>
    </citation>
    <scope>NUCLEOTIDE SEQUENCE</scope>
    <source>
        <strain evidence="3">CGMCC 1.12187</strain>
    </source>
</reference>
<name>A0A917H300_9MICC</name>
<evidence type="ECO:0000313" key="3">
    <source>
        <dbReference type="EMBL" id="GGG66362.1"/>
    </source>
</evidence>
<feature type="transmembrane region" description="Helical" evidence="2">
    <location>
        <begin position="138"/>
        <end position="156"/>
    </location>
</feature>
<feature type="region of interest" description="Disordered" evidence="1">
    <location>
        <begin position="1"/>
        <end position="25"/>
    </location>
</feature>
<feature type="transmembrane region" description="Helical" evidence="2">
    <location>
        <begin position="62"/>
        <end position="88"/>
    </location>
</feature>
<comment type="caution">
    <text evidence="3">The sequence shown here is derived from an EMBL/GenBank/DDBJ whole genome shotgun (WGS) entry which is preliminary data.</text>
</comment>
<dbReference type="AlphaFoldDB" id="A0A917H300"/>
<gene>
    <name evidence="3" type="ORF">GCM10011374_33070</name>
</gene>
<dbReference type="Proteomes" id="UP000638848">
    <property type="component" value="Unassembled WGS sequence"/>
</dbReference>
<evidence type="ECO:0000256" key="1">
    <source>
        <dbReference type="SAM" id="MobiDB-lite"/>
    </source>
</evidence>
<organism evidence="3 4">
    <name type="scientific">Kocuria dechangensis</name>
    <dbReference type="NCBI Taxonomy" id="1176249"/>
    <lineage>
        <taxon>Bacteria</taxon>
        <taxon>Bacillati</taxon>
        <taxon>Actinomycetota</taxon>
        <taxon>Actinomycetes</taxon>
        <taxon>Micrococcales</taxon>
        <taxon>Micrococcaceae</taxon>
        <taxon>Kocuria</taxon>
    </lineage>
</organism>
<feature type="transmembrane region" description="Helical" evidence="2">
    <location>
        <begin position="100"/>
        <end position="118"/>
    </location>
</feature>
<keyword evidence="2" id="KW-0472">Membrane</keyword>